<dbReference type="FunCoup" id="K3WFR7">
    <property type="interactions" value="641"/>
</dbReference>
<dbReference type="Pfam" id="PF03690">
    <property type="entry name" value="MYG1_exonuc"/>
    <property type="match status" value="1"/>
</dbReference>
<dbReference type="GO" id="GO:0005634">
    <property type="term" value="C:nucleus"/>
    <property type="evidence" value="ECO:0007669"/>
    <property type="project" value="TreeGrafter"/>
</dbReference>
<dbReference type="eggNOG" id="KOG2948">
    <property type="taxonomic scope" value="Eukaryota"/>
</dbReference>
<evidence type="ECO:0000313" key="2">
    <source>
        <dbReference type="EnsemblProtists" id="PYU1_T003808"/>
    </source>
</evidence>
<dbReference type="InParanoid" id="K3WFR7"/>
<dbReference type="PANTHER" id="PTHR11215:SF1">
    <property type="entry name" value="MYG1 EXONUCLEASE"/>
    <property type="match status" value="1"/>
</dbReference>
<dbReference type="OMA" id="FHCDEVV"/>
<evidence type="ECO:0008006" key="4">
    <source>
        <dbReference type="Google" id="ProtNLM"/>
    </source>
</evidence>
<protein>
    <recommendedName>
        <fullName evidence="4">Metal-dependent protein hydrolase</fullName>
    </recommendedName>
</protein>
<organism evidence="2 3">
    <name type="scientific">Globisporangium ultimum (strain ATCC 200006 / CBS 805.95 / DAOM BR144)</name>
    <name type="common">Pythium ultimum</name>
    <dbReference type="NCBI Taxonomy" id="431595"/>
    <lineage>
        <taxon>Eukaryota</taxon>
        <taxon>Sar</taxon>
        <taxon>Stramenopiles</taxon>
        <taxon>Oomycota</taxon>
        <taxon>Peronosporomycetes</taxon>
        <taxon>Pythiales</taxon>
        <taxon>Pythiaceae</taxon>
        <taxon>Globisporangium</taxon>
    </lineage>
</organism>
<dbReference type="AlphaFoldDB" id="K3WFR7"/>
<evidence type="ECO:0000256" key="1">
    <source>
        <dbReference type="ARBA" id="ARBA00010105"/>
    </source>
</evidence>
<reference evidence="2" key="3">
    <citation type="submission" date="2015-02" db="UniProtKB">
        <authorList>
            <consortium name="EnsemblProtists"/>
        </authorList>
    </citation>
    <scope>IDENTIFICATION</scope>
    <source>
        <strain evidence="2">DAOM BR144</strain>
    </source>
</reference>
<dbReference type="InterPro" id="IPR003226">
    <property type="entry name" value="MYG1_exonuclease"/>
</dbReference>
<dbReference type="STRING" id="431595.K3WFR7"/>
<sequence>MALPTAAANFVATSTCFSAFRNAKVTSSIATEGAKYIGTHNGTFHCDEALAVSMLKLLPKFAAHDILRTRDESKLSQCEAVVDVGGIYDHDALRYDHHQKTFDGVFNDEKNTKLSSAGLVYKHFGREIIQVLAGSTKLDDETLNLLHKKVYKNFVEHIDGIDNGVDVSSTGGPLNYQITTTLSNRVGYLNPGWNDDQSEAFVNMQFQQAMYLTVTEFTENILTLVNSWLPARSIVEDAINARFQTHASGEIVYFPQYCPWKSHLHDIEEKLLIKDQIKFVLYNDSTGNMVRVQGINLEGGSFALRQGIKTEWRGLRDDELSAVSGIPGCTFVHAGGFIGGNRTFEGALQMAIQSLPAATATESS</sequence>
<dbReference type="EnsemblProtists" id="PYU1_T003808">
    <property type="protein sequence ID" value="PYU1_T003808"/>
    <property type="gene ID" value="PYU1_G003798"/>
</dbReference>
<dbReference type="EMBL" id="GL376638">
    <property type="status" value="NOT_ANNOTATED_CDS"/>
    <property type="molecule type" value="Genomic_DNA"/>
</dbReference>
<dbReference type="Proteomes" id="UP000019132">
    <property type="component" value="Unassembled WGS sequence"/>
</dbReference>
<dbReference type="VEuPathDB" id="FungiDB:PYU1_G003798"/>
<comment type="similarity">
    <text evidence="1">Belongs to the MYG1 family.</text>
</comment>
<proteinExistence type="inferred from homology"/>
<reference evidence="3" key="1">
    <citation type="journal article" date="2010" name="Genome Biol.">
        <title>Genome sequence of the necrotrophic plant pathogen Pythium ultimum reveals original pathogenicity mechanisms and effector repertoire.</title>
        <authorList>
            <person name="Levesque C.A."/>
            <person name="Brouwer H."/>
            <person name="Cano L."/>
            <person name="Hamilton J.P."/>
            <person name="Holt C."/>
            <person name="Huitema E."/>
            <person name="Raffaele S."/>
            <person name="Robideau G.P."/>
            <person name="Thines M."/>
            <person name="Win J."/>
            <person name="Zerillo M.M."/>
            <person name="Beakes G.W."/>
            <person name="Boore J.L."/>
            <person name="Busam D."/>
            <person name="Dumas B."/>
            <person name="Ferriera S."/>
            <person name="Fuerstenberg S.I."/>
            <person name="Gachon C.M."/>
            <person name="Gaulin E."/>
            <person name="Govers F."/>
            <person name="Grenville-Briggs L."/>
            <person name="Horner N."/>
            <person name="Hostetler J."/>
            <person name="Jiang R.H."/>
            <person name="Johnson J."/>
            <person name="Krajaejun T."/>
            <person name="Lin H."/>
            <person name="Meijer H.J."/>
            <person name="Moore B."/>
            <person name="Morris P."/>
            <person name="Phuntmart V."/>
            <person name="Puiu D."/>
            <person name="Shetty J."/>
            <person name="Stajich J.E."/>
            <person name="Tripathy S."/>
            <person name="Wawra S."/>
            <person name="van West P."/>
            <person name="Whitty B.R."/>
            <person name="Coutinho P.M."/>
            <person name="Henrissat B."/>
            <person name="Martin F."/>
            <person name="Thomas P.D."/>
            <person name="Tyler B.M."/>
            <person name="De Vries R.P."/>
            <person name="Kamoun S."/>
            <person name="Yandell M."/>
            <person name="Tisserat N."/>
            <person name="Buell C.R."/>
        </authorList>
    </citation>
    <scope>NUCLEOTIDE SEQUENCE</scope>
    <source>
        <strain evidence="3">DAOM:BR144</strain>
    </source>
</reference>
<dbReference type="GO" id="GO:0005737">
    <property type="term" value="C:cytoplasm"/>
    <property type="evidence" value="ECO:0007669"/>
    <property type="project" value="TreeGrafter"/>
</dbReference>
<dbReference type="PANTHER" id="PTHR11215">
    <property type="entry name" value="METAL DEPENDENT HYDROLASE - RELATED"/>
    <property type="match status" value="1"/>
</dbReference>
<dbReference type="HOGENOM" id="CLU_051576_0_0_1"/>
<accession>K3WFR7</accession>
<keyword evidence="3" id="KW-1185">Reference proteome</keyword>
<name>K3WFR7_GLOUD</name>
<reference evidence="3" key="2">
    <citation type="submission" date="2010-04" db="EMBL/GenBank/DDBJ databases">
        <authorList>
            <person name="Buell R."/>
            <person name="Hamilton J."/>
            <person name="Hostetler J."/>
        </authorList>
    </citation>
    <scope>NUCLEOTIDE SEQUENCE [LARGE SCALE GENOMIC DNA]</scope>
    <source>
        <strain evidence="3">DAOM:BR144</strain>
    </source>
</reference>
<evidence type="ECO:0000313" key="3">
    <source>
        <dbReference type="Proteomes" id="UP000019132"/>
    </source>
</evidence>